<dbReference type="Proteomes" id="UP000242610">
    <property type="component" value="Unassembled WGS sequence"/>
</dbReference>
<dbReference type="RefSeq" id="WP_159426913.1">
    <property type="nucleotide sequence ID" value="NZ_FMBL01000002.1"/>
</dbReference>
<proteinExistence type="predicted"/>
<organism evidence="7 8">
    <name type="scientific">Bifidobacterium commune</name>
    <dbReference type="NCBI Taxonomy" id="1505727"/>
    <lineage>
        <taxon>Bacteria</taxon>
        <taxon>Bacillati</taxon>
        <taxon>Actinomycetota</taxon>
        <taxon>Actinomycetes</taxon>
        <taxon>Bifidobacteriales</taxon>
        <taxon>Bifidobacteriaceae</taxon>
        <taxon>Bifidobacterium</taxon>
    </lineage>
</organism>
<dbReference type="Pfam" id="PF00746">
    <property type="entry name" value="Gram_pos_anchor"/>
    <property type="match status" value="1"/>
</dbReference>
<keyword evidence="5" id="KW-0472">Membrane</keyword>
<feature type="non-terminal residue" evidence="7">
    <location>
        <position position="1"/>
    </location>
</feature>
<dbReference type="SUPFAM" id="SSF52047">
    <property type="entry name" value="RNI-like"/>
    <property type="match status" value="1"/>
</dbReference>
<accession>A0A1C4H4U0</accession>
<dbReference type="InterPro" id="IPR032675">
    <property type="entry name" value="LRR_dom_sf"/>
</dbReference>
<dbReference type="EMBL" id="FMBL01000002">
    <property type="protein sequence ID" value="SCC79926.1"/>
    <property type="molecule type" value="Genomic_DNA"/>
</dbReference>
<dbReference type="NCBIfam" id="TIGR02167">
    <property type="entry name" value="Liste_lipo_26"/>
    <property type="match status" value="4"/>
</dbReference>
<evidence type="ECO:0000256" key="5">
    <source>
        <dbReference type="SAM" id="Phobius"/>
    </source>
</evidence>
<evidence type="ECO:0000256" key="4">
    <source>
        <dbReference type="ARBA" id="ARBA00023088"/>
    </source>
</evidence>
<keyword evidence="2" id="KW-0964">Secreted</keyword>
<keyword evidence="4" id="KW-0572">Peptidoglycan-anchor</keyword>
<evidence type="ECO:0000256" key="2">
    <source>
        <dbReference type="ARBA" id="ARBA00022525"/>
    </source>
</evidence>
<evidence type="ECO:0000259" key="6">
    <source>
        <dbReference type="Pfam" id="PF00746"/>
    </source>
</evidence>
<dbReference type="Pfam" id="PF03382">
    <property type="entry name" value="DUF285"/>
    <property type="match status" value="1"/>
</dbReference>
<evidence type="ECO:0000256" key="1">
    <source>
        <dbReference type="ARBA" id="ARBA00022512"/>
    </source>
</evidence>
<dbReference type="Gene3D" id="3.80.10.10">
    <property type="entry name" value="Ribonuclease Inhibitor"/>
    <property type="match status" value="1"/>
</dbReference>
<reference evidence="8" key="1">
    <citation type="submission" date="2016-08" db="EMBL/GenBank/DDBJ databases">
        <authorList>
            <person name="Varghese N."/>
            <person name="Submissions Spin"/>
        </authorList>
    </citation>
    <scope>NUCLEOTIDE SEQUENCE [LARGE SCALE GENOMIC DNA]</scope>
    <source>
        <strain evidence="8">R-52791</strain>
    </source>
</reference>
<evidence type="ECO:0000256" key="3">
    <source>
        <dbReference type="ARBA" id="ARBA00022729"/>
    </source>
</evidence>
<dbReference type="InterPro" id="IPR019931">
    <property type="entry name" value="LPXTG_anchor"/>
</dbReference>
<dbReference type="STRING" id="1505727.GA0061077_0889"/>
<name>A0A1C4H4U0_9BIFI</name>
<dbReference type="OrthoDB" id="3480681at2"/>
<sequence length="642" mass="68128">ALTSLDLTHFDTSKVTNTGSMFALCEKLTSLDLTHFDTSNVTDMRCMFYGCNALTTLDLSNFNTTNVDGSTSYSGLSSMFSNCESLESLNISGFDTSKAHHEEMFKDSPKLRELWLGPNTYLAMSHSDTSADLDPRNWVELTAPGGPTPVPDMYNRTEYGSGRNPQGHYVHVLLVVSVDYNNGQANHTQNLSFDPTVPERKKITWTDQQGTLRPAPAGKVFDGWDFTTSDPDHVTLTGNTLAWTAGLTVHATTTATLTARWRTVGQPALSINVHADGSPNPDGGIGPWAEVTATLPAGSAADDTVRIESLNGTGRTADCTPAAGTNTCAMRASIAQLRDASDYDASYHVRAAVTAMDRRAINDTTDTNIPVTGPTADKEGILPYTTIGYRAGAGTGTAPAGDRALTDTASSTARLTIAGPSPINRPANSLFDTWQPGNIRPGPATVATATGTTDTQGRTTVTLTAQWTLLTGPAGVSATRDPATNQVIISGTAKANIDTDTVRVCHPAAGGTQCHVVTTDATDTQGNRLPYDGTTEHPWKITLPAGTPDGDWTVDTTLTTKDTAYPAGNQQVDSPTTHTNIHIPTPYISTLPLTGENNRPALLTLAGTLAAVMLLLAAANALRNRRSRRARHTTRRTQAAGQ</sequence>
<evidence type="ECO:0000313" key="8">
    <source>
        <dbReference type="Proteomes" id="UP000242610"/>
    </source>
</evidence>
<protein>
    <submittedName>
        <fullName evidence="7">Surface protein</fullName>
    </submittedName>
</protein>
<keyword evidence="3" id="KW-0732">Signal</keyword>
<dbReference type="InterPro" id="IPR011889">
    <property type="entry name" value="Liste_lipo_26"/>
</dbReference>
<keyword evidence="5" id="KW-1133">Transmembrane helix</keyword>
<feature type="domain" description="Gram-positive cocci surface proteins LPxTG" evidence="6">
    <location>
        <begin position="589"/>
        <end position="626"/>
    </location>
</feature>
<feature type="transmembrane region" description="Helical" evidence="5">
    <location>
        <begin position="601"/>
        <end position="622"/>
    </location>
</feature>
<keyword evidence="8" id="KW-1185">Reference proteome</keyword>
<keyword evidence="5" id="KW-0812">Transmembrane</keyword>
<dbReference type="InterPro" id="IPR005046">
    <property type="entry name" value="DUF285"/>
</dbReference>
<evidence type="ECO:0000313" key="7">
    <source>
        <dbReference type="EMBL" id="SCC79926.1"/>
    </source>
</evidence>
<dbReference type="AlphaFoldDB" id="A0A1C4H4U0"/>
<gene>
    <name evidence="7" type="ORF">GA0061077_0889</name>
</gene>
<keyword evidence="1" id="KW-0134">Cell wall</keyword>